<organism evidence="4 5">
    <name type="scientific">Catellatospora methionotrophica</name>
    <dbReference type="NCBI Taxonomy" id="121620"/>
    <lineage>
        <taxon>Bacteria</taxon>
        <taxon>Bacillati</taxon>
        <taxon>Actinomycetota</taxon>
        <taxon>Actinomycetes</taxon>
        <taxon>Micromonosporales</taxon>
        <taxon>Micromonosporaceae</taxon>
        <taxon>Catellatospora</taxon>
    </lineage>
</organism>
<evidence type="ECO:0000313" key="5">
    <source>
        <dbReference type="Proteomes" id="UP000660339"/>
    </source>
</evidence>
<keyword evidence="5" id="KW-1185">Reference proteome</keyword>
<evidence type="ECO:0000256" key="2">
    <source>
        <dbReference type="ARBA" id="ARBA00022803"/>
    </source>
</evidence>
<accession>A0A8J3PC75</accession>
<dbReference type="Pfam" id="PF13432">
    <property type="entry name" value="TPR_16"/>
    <property type="match status" value="1"/>
</dbReference>
<comment type="caution">
    <text evidence="4">The sequence shown here is derived from an EMBL/GenBank/DDBJ whole genome shotgun (WGS) entry which is preliminary data.</text>
</comment>
<protein>
    <recommendedName>
        <fullName evidence="6">Tetratricopeptide repeat protein</fullName>
    </recommendedName>
</protein>
<dbReference type="SUPFAM" id="SSF48452">
    <property type="entry name" value="TPR-like"/>
    <property type="match status" value="1"/>
</dbReference>
<evidence type="ECO:0008006" key="6">
    <source>
        <dbReference type="Google" id="ProtNLM"/>
    </source>
</evidence>
<name>A0A8J3PC75_9ACTN</name>
<proteinExistence type="predicted"/>
<evidence type="ECO:0000256" key="3">
    <source>
        <dbReference type="PROSITE-ProRule" id="PRU00339"/>
    </source>
</evidence>
<dbReference type="Proteomes" id="UP000660339">
    <property type="component" value="Unassembled WGS sequence"/>
</dbReference>
<dbReference type="Pfam" id="PF14559">
    <property type="entry name" value="TPR_19"/>
    <property type="match status" value="1"/>
</dbReference>
<sequence>MTVGDFGSFDCHRERGPYAGVDAFLARIAPAVRPRLVARHQVELFAVAPRLDPRPPAQEQPIRFHPARRTACLAYGVAEFVAAWAQTLSGPATVRFEHTAEADETTVELLHALTARLDGGPLRLILDDGGTVEPPRMDTAPDAIRTALGDSLARGFYHHAQRLAQRGRDLLSPQDDLRNWWAYTTGLATALSALDRADEALRLYDQTRMVTDDRRTLMSAAYSTAMLYARHLRPDAQDQSRARDWLEQAITLAAGIEDPKQRLVTTVFYEQGIALLDSRAGEHARALRLVDDGLSRLEGALAPGERPQDVARLYHNRAQVHLALGDRQRAMSDLDRVVARDPGNSEYYIDRAALHRAAGRTRAASRDYDEAIRLGPHLPEAYYNRAVIRQEQDRPGLAAEDFGRALAIDPGHLDARVALVNLHLEQRALDRAEAQARDGLAVLPDEPVLLCTLGLVRSEHGDLAGADALLTLAVTRAPELVEAWTNRAAVRFEQGDVTAALADLDRAVALSQAPVPLYNRGAALARLGRWDEAVQDLTVALAQPELDRSLRRDLRAELTRCRRAAARR</sequence>
<dbReference type="Gene3D" id="1.25.40.10">
    <property type="entry name" value="Tetratricopeptide repeat domain"/>
    <property type="match status" value="3"/>
</dbReference>
<dbReference type="PANTHER" id="PTHR44858">
    <property type="entry name" value="TETRATRICOPEPTIDE REPEAT PROTEIN 6"/>
    <property type="match status" value="1"/>
</dbReference>
<gene>
    <name evidence="4" type="ORF">Cme02nite_00490</name>
</gene>
<dbReference type="GO" id="GO:0046813">
    <property type="term" value="P:receptor-mediated virion attachment to host cell"/>
    <property type="evidence" value="ECO:0007669"/>
    <property type="project" value="TreeGrafter"/>
</dbReference>
<dbReference type="EMBL" id="BONJ01000001">
    <property type="protein sequence ID" value="GIG11717.1"/>
    <property type="molecule type" value="Genomic_DNA"/>
</dbReference>
<dbReference type="AlphaFoldDB" id="A0A8J3PC75"/>
<evidence type="ECO:0000313" key="4">
    <source>
        <dbReference type="EMBL" id="GIG11717.1"/>
    </source>
</evidence>
<dbReference type="InterPro" id="IPR011990">
    <property type="entry name" value="TPR-like_helical_dom_sf"/>
</dbReference>
<dbReference type="InterPro" id="IPR019734">
    <property type="entry name" value="TPR_rpt"/>
</dbReference>
<dbReference type="SMART" id="SM00028">
    <property type="entry name" value="TPR"/>
    <property type="match status" value="6"/>
</dbReference>
<feature type="repeat" description="TPR" evidence="3">
    <location>
        <begin position="311"/>
        <end position="344"/>
    </location>
</feature>
<dbReference type="GO" id="GO:0009279">
    <property type="term" value="C:cell outer membrane"/>
    <property type="evidence" value="ECO:0007669"/>
    <property type="project" value="TreeGrafter"/>
</dbReference>
<keyword evidence="2 3" id="KW-0802">TPR repeat</keyword>
<dbReference type="InterPro" id="IPR050498">
    <property type="entry name" value="Ycf3"/>
</dbReference>
<feature type="repeat" description="TPR" evidence="3">
    <location>
        <begin position="379"/>
        <end position="412"/>
    </location>
</feature>
<evidence type="ECO:0000256" key="1">
    <source>
        <dbReference type="ARBA" id="ARBA00022737"/>
    </source>
</evidence>
<reference evidence="4" key="1">
    <citation type="submission" date="2021-01" db="EMBL/GenBank/DDBJ databases">
        <title>Whole genome shotgun sequence of Catellatospora methionotrophica NBRC 14553.</title>
        <authorList>
            <person name="Komaki H."/>
            <person name="Tamura T."/>
        </authorList>
    </citation>
    <scope>NUCLEOTIDE SEQUENCE</scope>
    <source>
        <strain evidence="4">NBRC 14553</strain>
    </source>
</reference>
<dbReference type="PROSITE" id="PS50005">
    <property type="entry name" value="TPR"/>
    <property type="match status" value="2"/>
</dbReference>
<dbReference type="Pfam" id="PF13181">
    <property type="entry name" value="TPR_8"/>
    <property type="match status" value="1"/>
</dbReference>
<keyword evidence="1" id="KW-0677">Repeat</keyword>
<dbReference type="PANTHER" id="PTHR44858:SF1">
    <property type="entry name" value="UDP-N-ACETYLGLUCOSAMINE--PEPTIDE N-ACETYLGLUCOSAMINYLTRANSFERASE SPINDLY-RELATED"/>
    <property type="match status" value="1"/>
</dbReference>